<keyword evidence="1" id="KW-1133">Transmembrane helix</keyword>
<dbReference type="eggNOG" id="ENOG502Z8EZ">
    <property type="taxonomic scope" value="Bacteria"/>
</dbReference>
<dbReference type="PATRIC" id="fig|1237149.3.peg.2620"/>
<evidence type="ECO:0000313" key="2">
    <source>
        <dbReference type="EMBL" id="ELR71249.1"/>
    </source>
</evidence>
<feature type="transmembrane region" description="Helical" evidence="1">
    <location>
        <begin position="163"/>
        <end position="181"/>
    </location>
</feature>
<dbReference type="OrthoDB" id="3862418at2"/>
<gene>
    <name evidence="2" type="ORF">C900_02864</name>
</gene>
<keyword evidence="1" id="KW-0472">Membrane</keyword>
<feature type="transmembrane region" description="Helical" evidence="1">
    <location>
        <begin position="230"/>
        <end position="246"/>
    </location>
</feature>
<feature type="transmembrane region" description="Helical" evidence="1">
    <location>
        <begin position="409"/>
        <end position="427"/>
    </location>
</feature>
<dbReference type="AlphaFoldDB" id="L8JUN2"/>
<comment type="caution">
    <text evidence="2">The sequence shown here is derived from an EMBL/GenBank/DDBJ whole genome shotgun (WGS) entry which is preliminary data.</text>
</comment>
<feature type="transmembrane region" description="Helical" evidence="1">
    <location>
        <begin position="258"/>
        <end position="279"/>
    </location>
</feature>
<accession>L8JUN2</accession>
<sequence length="446" mass="51138">MELKDFVVTPIVLFIVYVLAYIIRPRVTDHNTRRYFIPALTVKIIGAIAVGLIYQFYYGGGDTFNYFHHGSAHIIDAFKDNLIKGVRLIFSNGEHEASTYLYSSQIWYFKDSASFFMVKIVAIIDLFTFHTYSATACIIAALSFSGIWALYMVFYDLYPQRHLHFAIISFFIPSLFFWGSGVLKDSVTIGALGWITYAVFELFVKRKNIRQNGFVLLVAGYVLFSIKKYTLLVFLPAAIIWLYIEYFQRIRSLAKKVISFPIVVGLAVLSGYYGVFYVAEGDEKYALGNLAETAKITAYDIRYFSGRDAGSGYDIGELDGTFQGMMNLAPQAIIVSLFRPFPWEANNVLMLLSSFESQLVLILTIYVIVFELRYLLVHFRRSHIIFCFLFSITFAFAVGVSTFNFGTLVRYKIPLLPFYLAGLIMVLEERKRFFNRPAYLLNENRS</sequence>
<feature type="transmembrane region" description="Helical" evidence="1">
    <location>
        <begin position="35"/>
        <end position="57"/>
    </location>
</feature>
<feature type="transmembrane region" description="Helical" evidence="1">
    <location>
        <begin position="348"/>
        <end position="372"/>
    </location>
</feature>
<dbReference type="Proteomes" id="UP000011135">
    <property type="component" value="Unassembled WGS sequence"/>
</dbReference>
<protein>
    <recommendedName>
        <fullName evidence="4">Glycosyltransferase RgtA/B/C/D-like domain-containing protein</fullName>
    </recommendedName>
</protein>
<dbReference type="EMBL" id="AMZN01000043">
    <property type="protein sequence ID" value="ELR71249.1"/>
    <property type="molecule type" value="Genomic_DNA"/>
</dbReference>
<evidence type="ECO:0008006" key="4">
    <source>
        <dbReference type="Google" id="ProtNLM"/>
    </source>
</evidence>
<name>L8JUN2_9BACT</name>
<dbReference type="STRING" id="1237149.C900_02864"/>
<reference evidence="2 3" key="1">
    <citation type="submission" date="2012-12" db="EMBL/GenBank/DDBJ databases">
        <title>Genome assembly of Fulvivirga imtechensis AK7.</title>
        <authorList>
            <person name="Nupur N."/>
            <person name="Khatri I."/>
            <person name="Kumar R."/>
            <person name="Subramanian S."/>
            <person name="Pinnaka A."/>
        </authorList>
    </citation>
    <scope>NUCLEOTIDE SEQUENCE [LARGE SCALE GENOMIC DNA]</scope>
    <source>
        <strain evidence="2 3">AK7</strain>
    </source>
</reference>
<keyword evidence="3" id="KW-1185">Reference proteome</keyword>
<proteinExistence type="predicted"/>
<feature type="transmembrane region" description="Helical" evidence="1">
    <location>
        <begin position="132"/>
        <end position="151"/>
    </location>
</feature>
<evidence type="ECO:0000313" key="3">
    <source>
        <dbReference type="Proteomes" id="UP000011135"/>
    </source>
</evidence>
<keyword evidence="1" id="KW-0812">Transmembrane</keyword>
<feature type="transmembrane region" description="Helical" evidence="1">
    <location>
        <begin position="384"/>
        <end position="403"/>
    </location>
</feature>
<feature type="transmembrane region" description="Helical" evidence="1">
    <location>
        <begin position="6"/>
        <end position="23"/>
    </location>
</feature>
<organism evidence="2 3">
    <name type="scientific">Fulvivirga imtechensis AK7</name>
    <dbReference type="NCBI Taxonomy" id="1237149"/>
    <lineage>
        <taxon>Bacteria</taxon>
        <taxon>Pseudomonadati</taxon>
        <taxon>Bacteroidota</taxon>
        <taxon>Cytophagia</taxon>
        <taxon>Cytophagales</taxon>
        <taxon>Fulvivirgaceae</taxon>
        <taxon>Fulvivirga</taxon>
    </lineage>
</organism>
<dbReference type="RefSeq" id="WP_009580187.1">
    <property type="nucleotide sequence ID" value="NZ_AMZN01000043.1"/>
</dbReference>
<evidence type="ECO:0000256" key="1">
    <source>
        <dbReference type="SAM" id="Phobius"/>
    </source>
</evidence>